<dbReference type="Proteomes" id="UP000825051">
    <property type="component" value="Chromosome"/>
</dbReference>
<dbReference type="EMBL" id="CP080507">
    <property type="protein sequence ID" value="QYM80691.1"/>
    <property type="molecule type" value="Genomic_DNA"/>
</dbReference>
<evidence type="ECO:0000256" key="1">
    <source>
        <dbReference type="ARBA" id="ARBA00023015"/>
    </source>
</evidence>
<dbReference type="GO" id="GO:0003700">
    <property type="term" value="F:DNA-binding transcription factor activity"/>
    <property type="evidence" value="ECO:0007669"/>
    <property type="project" value="InterPro"/>
</dbReference>
<reference evidence="5" key="1">
    <citation type="submission" date="2021-08" db="EMBL/GenBank/DDBJ databases">
        <title>Genome of a novel bacterium of the phylum Verrucomicrobia, Oleiharenicola sp. KSB-15.</title>
        <authorList>
            <person name="Chung J.-H."/>
            <person name="Ahn J.-H."/>
            <person name="Yoon Y."/>
            <person name="Kim D.-Y."/>
            <person name="An S.-H."/>
            <person name="Park I."/>
            <person name="Yeon J."/>
        </authorList>
    </citation>
    <scope>NUCLEOTIDE SEQUENCE</scope>
    <source>
        <strain evidence="5">KSB-15</strain>
    </source>
</reference>
<dbReference type="PRINTS" id="PR00032">
    <property type="entry name" value="HTHARAC"/>
</dbReference>
<dbReference type="SMART" id="SM00342">
    <property type="entry name" value="HTH_ARAC"/>
    <property type="match status" value="1"/>
</dbReference>
<dbReference type="AlphaFoldDB" id="A0A8F9TZ68"/>
<feature type="domain" description="HTH araC/xylS-type" evidence="4">
    <location>
        <begin position="197"/>
        <end position="295"/>
    </location>
</feature>
<dbReference type="KEGG" id="ole:K0B96_08860"/>
<gene>
    <name evidence="5" type="ORF">K0B96_08860</name>
</gene>
<dbReference type="PANTHER" id="PTHR43280:SF30">
    <property type="entry name" value="MMSAB OPERON REGULATORY PROTEIN"/>
    <property type="match status" value="1"/>
</dbReference>
<dbReference type="InterPro" id="IPR020449">
    <property type="entry name" value="Tscrpt_reg_AraC-type_HTH"/>
</dbReference>
<dbReference type="SUPFAM" id="SSF46689">
    <property type="entry name" value="Homeodomain-like"/>
    <property type="match status" value="2"/>
</dbReference>
<dbReference type="Gene3D" id="1.10.10.60">
    <property type="entry name" value="Homeodomain-like"/>
    <property type="match status" value="2"/>
</dbReference>
<dbReference type="PROSITE" id="PS00041">
    <property type="entry name" value="HTH_ARAC_FAMILY_1"/>
    <property type="match status" value="1"/>
</dbReference>
<evidence type="ECO:0000256" key="3">
    <source>
        <dbReference type="ARBA" id="ARBA00023163"/>
    </source>
</evidence>
<dbReference type="InterPro" id="IPR018062">
    <property type="entry name" value="HTH_AraC-typ_CS"/>
</dbReference>
<dbReference type="GO" id="GO:0043565">
    <property type="term" value="F:sequence-specific DNA binding"/>
    <property type="evidence" value="ECO:0007669"/>
    <property type="project" value="InterPro"/>
</dbReference>
<dbReference type="Pfam" id="PF02311">
    <property type="entry name" value="AraC_binding"/>
    <property type="match status" value="1"/>
</dbReference>
<dbReference type="Pfam" id="PF12833">
    <property type="entry name" value="HTH_18"/>
    <property type="match status" value="1"/>
</dbReference>
<dbReference type="InterPro" id="IPR018060">
    <property type="entry name" value="HTH_AraC"/>
</dbReference>
<keyword evidence="2" id="KW-0238">DNA-binding</keyword>
<organism evidence="5 6">
    <name type="scientific">Horticoccus luteus</name>
    <dbReference type="NCBI Taxonomy" id="2862869"/>
    <lineage>
        <taxon>Bacteria</taxon>
        <taxon>Pseudomonadati</taxon>
        <taxon>Verrucomicrobiota</taxon>
        <taxon>Opitutia</taxon>
        <taxon>Opitutales</taxon>
        <taxon>Opitutaceae</taxon>
        <taxon>Horticoccus</taxon>
    </lineage>
</organism>
<dbReference type="InterPro" id="IPR003313">
    <property type="entry name" value="AraC-bd"/>
</dbReference>
<protein>
    <submittedName>
        <fullName evidence="5">AraC family transcriptional regulator</fullName>
    </submittedName>
</protein>
<evidence type="ECO:0000256" key="2">
    <source>
        <dbReference type="ARBA" id="ARBA00023125"/>
    </source>
</evidence>
<proteinExistence type="predicted"/>
<keyword evidence="6" id="KW-1185">Reference proteome</keyword>
<evidence type="ECO:0000259" key="4">
    <source>
        <dbReference type="PROSITE" id="PS01124"/>
    </source>
</evidence>
<evidence type="ECO:0000313" key="5">
    <source>
        <dbReference type="EMBL" id="QYM80691.1"/>
    </source>
</evidence>
<name>A0A8F9TZ68_9BACT</name>
<accession>A0A8F9TZ68</accession>
<keyword evidence="3" id="KW-0804">Transcription</keyword>
<dbReference type="PROSITE" id="PS01124">
    <property type="entry name" value="HTH_ARAC_FAMILY_2"/>
    <property type="match status" value="1"/>
</dbReference>
<dbReference type="PANTHER" id="PTHR43280">
    <property type="entry name" value="ARAC-FAMILY TRANSCRIPTIONAL REGULATOR"/>
    <property type="match status" value="1"/>
</dbReference>
<dbReference type="SUPFAM" id="SSF51215">
    <property type="entry name" value="Regulatory protein AraC"/>
    <property type="match status" value="1"/>
</dbReference>
<dbReference type="InterPro" id="IPR009057">
    <property type="entry name" value="Homeodomain-like_sf"/>
</dbReference>
<keyword evidence="1" id="KW-0805">Transcription regulation</keyword>
<sequence>MSDAPKSFYRYLLADSKDRDWGIYATSAGYVDIAPGAPYPPAGHPKRYTFQWANGRELDEVQLHFITRGSGVLETGRAAPRQQTIAPGQAFMLFPHVWHRYAPRMETGWFEYWLGLKGDYVERLLERTFFTPDEPVFAPANTDPLLRLFSEVVACLRRHPEGTSRILGSLASLILAELHVGTTTSPAGENRTEQLVHEAKGMLAQHLELELDLELLAGKLRVGYHWLRRAFKQETGQSLHQYRLQLRMNRAKFLLKKSDITIEQIALQTGFESPYYFSQIFKRKTGCSPRDWRREDVPIIAH</sequence>
<dbReference type="RefSeq" id="WP_220166251.1">
    <property type="nucleotide sequence ID" value="NZ_CP080507.1"/>
</dbReference>
<dbReference type="InterPro" id="IPR037923">
    <property type="entry name" value="HTH-like"/>
</dbReference>
<evidence type="ECO:0000313" key="6">
    <source>
        <dbReference type="Proteomes" id="UP000825051"/>
    </source>
</evidence>